<dbReference type="InterPro" id="IPR006913">
    <property type="entry name" value="CENP-V/GFA"/>
</dbReference>
<dbReference type="Proteomes" id="UP001578633">
    <property type="component" value="Chromosome 2"/>
</dbReference>
<comment type="similarity">
    <text evidence="1">Belongs to the Gfa family.</text>
</comment>
<dbReference type="GeneID" id="96083991"/>
<dbReference type="RefSeq" id="XP_069310216.1">
    <property type="nucleotide sequence ID" value="XM_069448970.1"/>
</dbReference>
<evidence type="ECO:0000259" key="5">
    <source>
        <dbReference type="PROSITE" id="PS51891"/>
    </source>
</evidence>
<proteinExistence type="inferred from homology"/>
<reference evidence="6 7" key="1">
    <citation type="submission" date="2024-09" db="EMBL/GenBank/DDBJ databases">
        <title>T2T genomes of carrot and Alternaria dauci and their utility for understanding host-pathogen interaction during carrot leaf blight disease.</title>
        <authorList>
            <person name="Liu W."/>
            <person name="Xu S."/>
            <person name="Ou C."/>
            <person name="Liu X."/>
            <person name="Zhuang F."/>
            <person name="Deng X.W."/>
        </authorList>
    </citation>
    <scope>NUCLEOTIDE SEQUENCE [LARGE SCALE GENOMIC DNA]</scope>
    <source>
        <strain evidence="6 7">A2016</strain>
    </source>
</reference>
<keyword evidence="2" id="KW-0479">Metal-binding</keyword>
<evidence type="ECO:0000313" key="6">
    <source>
        <dbReference type="EMBL" id="KAL1799632.1"/>
    </source>
</evidence>
<gene>
    <name evidence="6" type="ORF">ACET3X_003669</name>
</gene>
<keyword evidence="3" id="KW-0862">Zinc</keyword>
<accession>A0ABR3UTN6</accession>
<dbReference type="SUPFAM" id="SSF51316">
    <property type="entry name" value="Mss4-like"/>
    <property type="match status" value="1"/>
</dbReference>
<dbReference type="PANTHER" id="PTHR33337:SF30">
    <property type="entry name" value="DUF636 DOMAIN PROTEIN (AFU_ORTHOLOGUE AFUA_1G03180)"/>
    <property type="match status" value="1"/>
</dbReference>
<comment type="caution">
    <text evidence="6">The sequence shown here is derived from an EMBL/GenBank/DDBJ whole genome shotgun (WGS) entry which is preliminary data.</text>
</comment>
<evidence type="ECO:0000256" key="3">
    <source>
        <dbReference type="ARBA" id="ARBA00022833"/>
    </source>
</evidence>
<feature type="domain" description="CENP-V/GFA" evidence="5">
    <location>
        <begin position="2"/>
        <end position="106"/>
    </location>
</feature>
<organism evidence="6 7">
    <name type="scientific">Alternaria dauci</name>
    <dbReference type="NCBI Taxonomy" id="48095"/>
    <lineage>
        <taxon>Eukaryota</taxon>
        <taxon>Fungi</taxon>
        <taxon>Dikarya</taxon>
        <taxon>Ascomycota</taxon>
        <taxon>Pezizomycotina</taxon>
        <taxon>Dothideomycetes</taxon>
        <taxon>Pleosporomycetidae</taxon>
        <taxon>Pleosporales</taxon>
        <taxon>Pleosporineae</taxon>
        <taxon>Pleosporaceae</taxon>
        <taxon>Alternaria</taxon>
        <taxon>Alternaria sect. Porri</taxon>
    </lineage>
</organism>
<sequence length="135" mass="14490">MVSGGCYCGAVRYEVSGNNGGSILCHCYDCRKITGSAYSTNAVYPSDGFKVTQGTPKQHTSKGESGREITSNFCGDCGSTMWREGPAFPGKLVIKVGTLDDTKILDDLQMNAELFVGRRPKWVAPQEGAVQKPAM</sequence>
<evidence type="ECO:0000313" key="7">
    <source>
        <dbReference type="Proteomes" id="UP001578633"/>
    </source>
</evidence>
<evidence type="ECO:0000256" key="4">
    <source>
        <dbReference type="ARBA" id="ARBA00023239"/>
    </source>
</evidence>
<dbReference type="InterPro" id="IPR011057">
    <property type="entry name" value="Mss4-like_sf"/>
</dbReference>
<evidence type="ECO:0000256" key="1">
    <source>
        <dbReference type="ARBA" id="ARBA00005495"/>
    </source>
</evidence>
<dbReference type="PANTHER" id="PTHR33337">
    <property type="entry name" value="GFA DOMAIN-CONTAINING PROTEIN"/>
    <property type="match status" value="1"/>
</dbReference>
<dbReference type="PROSITE" id="PS51891">
    <property type="entry name" value="CENP_V_GFA"/>
    <property type="match status" value="1"/>
</dbReference>
<dbReference type="EMBL" id="JBHGVX010000002">
    <property type="protein sequence ID" value="KAL1799632.1"/>
    <property type="molecule type" value="Genomic_DNA"/>
</dbReference>
<dbReference type="Pfam" id="PF04828">
    <property type="entry name" value="GFA"/>
    <property type="match status" value="1"/>
</dbReference>
<keyword evidence="7" id="KW-1185">Reference proteome</keyword>
<evidence type="ECO:0000256" key="2">
    <source>
        <dbReference type="ARBA" id="ARBA00022723"/>
    </source>
</evidence>
<name>A0ABR3UTN6_9PLEO</name>
<protein>
    <recommendedName>
        <fullName evidence="5">CENP-V/GFA domain-containing protein</fullName>
    </recommendedName>
</protein>
<keyword evidence="4" id="KW-0456">Lyase</keyword>
<dbReference type="Gene3D" id="3.90.1590.10">
    <property type="entry name" value="glutathione-dependent formaldehyde- activating enzyme (gfa)"/>
    <property type="match status" value="1"/>
</dbReference>